<feature type="binding site" evidence="8 10">
    <location>
        <position position="124"/>
    </location>
    <ligand>
        <name>substrate</name>
    </ligand>
</feature>
<dbReference type="InterPro" id="IPR036291">
    <property type="entry name" value="NAD(P)-bd_dom_sf"/>
</dbReference>
<dbReference type="InterPro" id="IPR000343">
    <property type="entry name" value="4pyrrol_synth_GluRdtase"/>
</dbReference>
<comment type="pathway">
    <text evidence="1 8 13">Porphyrin-containing compound metabolism; protoporphyrin-IX biosynthesis; 5-aminolevulinate from L-glutamyl-tRNA(Glu): step 1/2.</text>
</comment>
<dbReference type="InterPro" id="IPR036453">
    <property type="entry name" value="GluRdtase_dimer_dom_sf"/>
</dbReference>
<dbReference type="InterPro" id="IPR036343">
    <property type="entry name" value="GluRdtase_N_sf"/>
</dbReference>
<dbReference type="InterPro" id="IPR015895">
    <property type="entry name" value="4pyrrol_synth_GluRdtase_N"/>
</dbReference>
<evidence type="ECO:0000256" key="2">
    <source>
        <dbReference type="ARBA" id="ARBA00005916"/>
    </source>
</evidence>
<comment type="subunit">
    <text evidence="8">Homodimer.</text>
</comment>
<evidence type="ECO:0000259" key="15">
    <source>
        <dbReference type="Pfam" id="PF01488"/>
    </source>
</evidence>
<comment type="function">
    <text evidence="8">Catalyzes the NADPH-dependent reduction of glutamyl-tRNA(Glu) to glutamate 1-semialdehyde (GSA).</text>
</comment>
<dbReference type="GO" id="GO:0050661">
    <property type="term" value="F:NADP binding"/>
    <property type="evidence" value="ECO:0007669"/>
    <property type="project" value="InterPro"/>
</dbReference>
<comment type="similarity">
    <text evidence="2 8 13">Belongs to the glutamyl-tRNA reductase family.</text>
</comment>
<feature type="domain" description="Tetrapyrrole biosynthesis glutamyl-tRNA reductase dimerisation" evidence="14">
    <location>
        <begin position="334"/>
        <end position="432"/>
    </location>
</feature>
<accession>A0A6J4WD49</accession>
<feature type="site" description="Important for activity" evidence="8 12">
    <location>
        <position position="114"/>
    </location>
</feature>
<dbReference type="SUPFAM" id="SSF51735">
    <property type="entry name" value="NAD(P)-binding Rossmann-fold domains"/>
    <property type="match status" value="1"/>
</dbReference>
<comment type="caution">
    <text evidence="17">The sequence shown here is derived from an EMBL/GenBank/DDBJ whole genome shotgun (WGS) entry which is preliminary data.</text>
</comment>
<evidence type="ECO:0000256" key="5">
    <source>
        <dbReference type="ARBA" id="ARBA00023002"/>
    </source>
</evidence>
<dbReference type="GO" id="GO:0008883">
    <property type="term" value="F:glutamyl-tRNA reductase activity"/>
    <property type="evidence" value="ECO:0007669"/>
    <property type="project" value="UniProtKB-UniRule"/>
</dbReference>
<feature type="binding site" evidence="8 10">
    <location>
        <position position="135"/>
    </location>
    <ligand>
        <name>substrate</name>
    </ligand>
</feature>
<comment type="miscellaneous">
    <text evidence="8">During catalysis, the active site Cys acts as a nucleophile attacking the alpha-carbonyl group of tRNA-bound glutamate with the formation of a thioester intermediate between enzyme and glutamate, and the concomitant release of tRNA(Glu). The thioester intermediate is finally reduced by direct hydride transfer from NADPH, to form the product GSA.</text>
</comment>
<comment type="domain">
    <text evidence="8">Possesses an unusual extended V-shaped dimeric structure with each monomer consisting of three distinct domains arranged along a curved 'spinal' alpha-helix. The N-terminal catalytic domain specifically recognizes the glutamate moiety of the substrate. The second domain is the NADPH-binding domain, and the third C-terminal domain is responsible for dimerization.</text>
</comment>
<keyword evidence="4 8" id="KW-0521">NADP</keyword>
<organism evidence="17 18">
    <name type="scientific">Corynebacterium diphtheriae</name>
    <dbReference type="NCBI Taxonomy" id="1717"/>
    <lineage>
        <taxon>Bacteria</taxon>
        <taxon>Bacillati</taxon>
        <taxon>Actinomycetota</taxon>
        <taxon>Actinomycetes</taxon>
        <taxon>Mycobacteriales</taxon>
        <taxon>Corynebacteriaceae</taxon>
        <taxon>Corynebacterium</taxon>
    </lineage>
</organism>
<feature type="binding site" evidence="8 10">
    <location>
        <begin position="64"/>
        <end position="67"/>
    </location>
    <ligand>
        <name>substrate</name>
    </ligand>
</feature>
<feature type="domain" description="Glutamyl-tRNA reductase N-terminal" evidence="16">
    <location>
        <begin position="21"/>
        <end position="171"/>
    </location>
</feature>
<evidence type="ECO:0000256" key="11">
    <source>
        <dbReference type="PIRSR" id="PIRSR000445-3"/>
    </source>
</evidence>
<sequence>MVDIVVRVSERKGERVSVLVVGMSHRSAPVALLEKLSMDDGVRTNTVSDLVARPSLAEAMIVSTCNRLEVYAMTSSFHTGVNDVVEVLHDMSGVDMEELRGYLYVRYADAAAEHMMEVTSGLDSMVVGEQQIIGQVRTAYHSATEAGTVGPALHGLVQASLHTGKRVHTETDIDDAGASMVSFACDEALAQMSATNFAGCRALVLGAGAMASLAATHLGRLGIEHITVANRTFERAQRLADHAVEAGVAASAIEFERRMDVLCDVDVVVSATGANTFTIEAANIPAAHGDLMMIDLSLPRDISDDVAEVPGVHLVNIEKLRDVASSGEAKDHAAQRIVAEELEAYTSAQRIRDVAPAVAALRRHASSLIDSELARLSTRVPSMDEDDFSEVQRTVRRVVDKLLHQPTVRVKELAAQSGTVSYDTAIQELFGLAVEATPVAVNVDELPERINKR</sequence>
<keyword evidence="5 8" id="KW-0560">Oxidoreductase</keyword>
<dbReference type="AlphaFoldDB" id="A0A6J4WD49"/>
<dbReference type="Pfam" id="PF05201">
    <property type="entry name" value="GlutR_N"/>
    <property type="match status" value="1"/>
</dbReference>
<dbReference type="InterPro" id="IPR015896">
    <property type="entry name" value="4pyrrol_synth_GluRdtase_dimer"/>
</dbReference>
<dbReference type="SUPFAM" id="SSF69742">
    <property type="entry name" value="Glutamyl tRNA-reductase catalytic, N-terminal domain"/>
    <property type="match status" value="1"/>
</dbReference>
<keyword evidence="6 8" id="KW-0627">Porphyrin biosynthesis</keyword>
<dbReference type="Pfam" id="PF01488">
    <property type="entry name" value="Shikimate_DH"/>
    <property type="match status" value="1"/>
</dbReference>
<dbReference type="SUPFAM" id="SSF69075">
    <property type="entry name" value="Glutamyl tRNA-reductase dimerization domain"/>
    <property type="match status" value="1"/>
</dbReference>
<feature type="domain" description="Quinate/shikimate 5-dehydrogenase/glutamyl-tRNA reductase" evidence="15">
    <location>
        <begin position="189"/>
        <end position="323"/>
    </location>
</feature>
<reference evidence="17 18" key="1">
    <citation type="submission" date="2020-02" db="EMBL/GenBank/DDBJ databases">
        <authorList>
            <person name="Brisse S."/>
        </authorList>
    </citation>
    <scope>NUCLEOTIDE SEQUENCE [LARGE SCALE GENOMIC DNA]</scope>
    <source>
        <strain evidence="17">CIP107547</strain>
    </source>
</reference>
<evidence type="ECO:0000256" key="6">
    <source>
        <dbReference type="ARBA" id="ARBA00023244"/>
    </source>
</evidence>
<dbReference type="PROSITE" id="PS00747">
    <property type="entry name" value="GLUTR"/>
    <property type="match status" value="1"/>
</dbReference>
<gene>
    <name evidence="8" type="primary">hemA</name>
    <name evidence="17" type="ORF">CIP107547_00502</name>
</gene>
<feature type="binding site" evidence="8 10">
    <location>
        <begin position="129"/>
        <end position="131"/>
    </location>
    <ligand>
        <name>substrate</name>
    </ligand>
</feature>
<dbReference type="NCBIfam" id="NF000744">
    <property type="entry name" value="PRK00045.1-3"/>
    <property type="match status" value="1"/>
</dbReference>
<evidence type="ECO:0000256" key="3">
    <source>
        <dbReference type="ARBA" id="ARBA00012970"/>
    </source>
</evidence>
<dbReference type="PANTHER" id="PTHR43013:SF1">
    <property type="entry name" value="GLUTAMYL-TRNA REDUCTASE"/>
    <property type="match status" value="1"/>
</dbReference>
<evidence type="ECO:0000256" key="7">
    <source>
        <dbReference type="ARBA" id="ARBA00047464"/>
    </source>
</evidence>
<proteinExistence type="inferred from homology"/>
<dbReference type="Gene3D" id="3.30.460.30">
    <property type="entry name" value="Glutamyl-tRNA reductase, N-terminal domain"/>
    <property type="match status" value="1"/>
</dbReference>
<name>A0A6J4WD49_CORDP</name>
<evidence type="ECO:0000256" key="9">
    <source>
        <dbReference type="PIRSR" id="PIRSR000445-1"/>
    </source>
</evidence>
<evidence type="ECO:0000313" key="17">
    <source>
        <dbReference type="EMBL" id="CAB0586186.1"/>
    </source>
</evidence>
<dbReference type="EC" id="1.2.1.70" evidence="3 8"/>
<dbReference type="CDD" id="cd05213">
    <property type="entry name" value="NAD_bind_Glutamyl_tRNA_reduct"/>
    <property type="match status" value="1"/>
</dbReference>
<dbReference type="Proteomes" id="UP000480222">
    <property type="component" value="Unassembled WGS sequence"/>
</dbReference>
<dbReference type="Gene3D" id="3.40.50.720">
    <property type="entry name" value="NAD(P)-binding Rossmann-like Domain"/>
    <property type="match status" value="1"/>
</dbReference>
<evidence type="ECO:0000259" key="16">
    <source>
        <dbReference type="Pfam" id="PF05201"/>
    </source>
</evidence>
<dbReference type="InterPro" id="IPR006151">
    <property type="entry name" value="Shikm_DH/Glu-tRNA_Rdtase"/>
</dbReference>
<dbReference type="InterPro" id="IPR018214">
    <property type="entry name" value="GluRdtase_CS"/>
</dbReference>
<evidence type="ECO:0000313" key="18">
    <source>
        <dbReference type="Proteomes" id="UP000480222"/>
    </source>
</evidence>
<dbReference type="PANTHER" id="PTHR43013">
    <property type="entry name" value="GLUTAMYL-TRNA REDUCTASE"/>
    <property type="match status" value="1"/>
</dbReference>
<evidence type="ECO:0000256" key="12">
    <source>
        <dbReference type="PIRSR" id="PIRSR000445-4"/>
    </source>
</evidence>
<evidence type="ECO:0000256" key="10">
    <source>
        <dbReference type="PIRSR" id="PIRSR000445-2"/>
    </source>
</evidence>
<comment type="catalytic activity">
    <reaction evidence="7 8 13">
        <text>(S)-4-amino-5-oxopentanoate + tRNA(Glu) + NADP(+) = L-glutamyl-tRNA(Glu) + NADPH + H(+)</text>
        <dbReference type="Rhea" id="RHEA:12344"/>
        <dbReference type="Rhea" id="RHEA-COMP:9663"/>
        <dbReference type="Rhea" id="RHEA-COMP:9680"/>
        <dbReference type="ChEBI" id="CHEBI:15378"/>
        <dbReference type="ChEBI" id="CHEBI:57501"/>
        <dbReference type="ChEBI" id="CHEBI:57783"/>
        <dbReference type="ChEBI" id="CHEBI:58349"/>
        <dbReference type="ChEBI" id="CHEBI:78442"/>
        <dbReference type="ChEBI" id="CHEBI:78520"/>
        <dbReference type="EC" id="1.2.1.70"/>
    </reaction>
</comment>
<dbReference type="EMBL" id="CADDAV010000008">
    <property type="protein sequence ID" value="CAB0586186.1"/>
    <property type="molecule type" value="Genomic_DNA"/>
</dbReference>
<dbReference type="FunFam" id="3.30.460.30:FF:000001">
    <property type="entry name" value="Glutamyl-tRNA reductase"/>
    <property type="match status" value="1"/>
</dbReference>
<dbReference type="NCBIfam" id="TIGR01035">
    <property type="entry name" value="hemA"/>
    <property type="match status" value="1"/>
</dbReference>
<evidence type="ECO:0000256" key="13">
    <source>
        <dbReference type="RuleBase" id="RU000584"/>
    </source>
</evidence>
<evidence type="ECO:0000259" key="14">
    <source>
        <dbReference type="Pfam" id="PF00745"/>
    </source>
</evidence>
<dbReference type="PIRSF" id="PIRSF000445">
    <property type="entry name" value="4pyrrol_synth_GluRdtase"/>
    <property type="match status" value="1"/>
</dbReference>
<dbReference type="UniPathway" id="UPA00251">
    <property type="reaction ID" value="UER00316"/>
</dbReference>
<dbReference type="HAMAP" id="MF_00087">
    <property type="entry name" value="Glu_tRNA_reductase"/>
    <property type="match status" value="1"/>
</dbReference>
<dbReference type="Pfam" id="PF00745">
    <property type="entry name" value="GlutR_dimer"/>
    <property type="match status" value="1"/>
</dbReference>
<evidence type="ECO:0000256" key="4">
    <source>
        <dbReference type="ARBA" id="ARBA00022857"/>
    </source>
</evidence>
<dbReference type="GO" id="GO:0019353">
    <property type="term" value="P:protoporphyrinogen IX biosynthetic process from glutamate"/>
    <property type="evidence" value="ECO:0007669"/>
    <property type="project" value="TreeGrafter"/>
</dbReference>
<dbReference type="KEGG" id="cdip:ERS451417_00323"/>
<protein>
    <recommendedName>
        <fullName evidence="3 8">Glutamyl-tRNA reductase</fullName>
        <shortName evidence="8">GluTR</shortName>
        <ecNumber evidence="3 8">1.2.1.70</ecNumber>
    </recommendedName>
</protein>
<evidence type="ECO:0000256" key="8">
    <source>
        <dbReference type="HAMAP-Rule" id="MF_00087"/>
    </source>
</evidence>
<feature type="binding site" evidence="8 11">
    <location>
        <begin position="206"/>
        <end position="211"/>
    </location>
    <ligand>
        <name>NADP(+)</name>
        <dbReference type="ChEBI" id="CHEBI:58349"/>
    </ligand>
</feature>
<evidence type="ECO:0000256" key="1">
    <source>
        <dbReference type="ARBA" id="ARBA00005059"/>
    </source>
</evidence>
<feature type="active site" description="Nucleophile" evidence="8 9">
    <location>
        <position position="65"/>
    </location>
</feature>